<dbReference type="InterPro" id="IPR003959">
    <property type="entry name" value="ATPase_AAA_core"/>
</dbReference>
<dbReference type="GO" id="GO:0008237">
    <property type="term" value="F:metallopeptidase activity"/>
    <property type="evidence" value="ECO:0007669"/>
    <property type="project" value="UniProtKB-KW"/>
</dbReference>
<dbReference type="InterPro" id="IPR003960">
    <property type="entry name" value="ATPase_AAA_CS"/>
</dbReference>
<dbReference type="PROSITE" id="PS00674">
    <property type="entry name" value="AAA"/>
    <property type="match status" value="1"/>
</dbReference>
<comment type="subcellular location">
    <subcellularLocation>
        <location evidence="2">Membrane</location>
        <topology evidence="2">Multi-pass membrane protein</topology>
    </subcellularLocation>
</comment>
<evidence type="ECO:0000256" key="14">
    <source>
        <dbReference type="RuleBase" id="RU003651"/>
    </source>
</evidence>
<keyword evidence="4 15" id="KW-0812">Transmembrane</keyword>
<feature type="transmembrane region" description="Helical" evidence="15">
    <location>
        <begin position="41"/>
        <end position="61"/>
    </location>
</feature>
<feature type="transmembrane region" description="Helical" evidence="15">
    <location>
        <begin position="184"/>
        <end position="204"/>
    </location>
</feature>
<keyword evidence="11 15" id="KW-1133">Transmembrane helix</keyword>
<dbReference type="PANTHER" id="PTHR23076">
    <property type="entry name" value="METALLOPROTEASE M41 FTSH"/>
    <property type="match status" value="1"/>
</dbReference>
<keyword evidence="9 14" id="KW-0067">ATP-binding</keyword>
<keyword evidence="7" id="KW-0378">Hydrolase</keyword>
<evidence type="ECO:0000256" key="5">
    <source>
        <dbReference type="ARBA" id="ARBA00022723"/>
    </source>
</evidence>
<dbReference type="InterPro" id="IPR027417">
    <property type="entry name" value="P-loop_NTPase"/>
</dbReference>
<dbReference type="FunFam" id="3.40.50.300:FF:000277">
    <property type="entry name" value="ATP-dependent zinc metalloprotease FtsH"/>
    <property type="match status" value="1"/>
</dbReference>
<dbReference type="Pfam" id="PF17862">
    <property type="entry name" value="AAA_lid_3"/>
    <property type="match status" value="1"/>
</dbReference>
<evidence type="ECO:0000313" key="17">
    <source>
        <dbReference type="EMBL" id="CAE0840366.1"/>
    </source>
</evidence>
<dbReference type="PANTHER" id="PTHR23076:SF97">
    <property type="entry name" value="ATP-DEPENDENT ZINC METALLOPROTEASE YME1L1"/>
    <property type="match status" value="1"/>
</dbReference>
<evidence type="ECO:0000256" key="12">
    <source>
        <dbReference type="ARBA" id="ARBA00023049"/>
    </source>
</evidence>
<dbReference type="SUPFAM" id="SSF52540">
    <property type="entry name" value="P-loop containing nucleoside triphosphate hydrolases"/>
    <property type="match status" value="1"/>
</dbReference>
<dbReference type="EMBL" id="HBJA01149272">
    <property type="protein sequence ID" value="CAE0840366.1"/>
    <property type="molecule type" value="Transcribed_RNA"/>
</dbReference>
<dbReference type="AlphaFoldDB" id="A0A7S4GLH8"/>
<dbReference type="GO" id="GO:0006508">
    <property type="term" value="P:proteolysis"/>
    <property type="evidence" value="ECO:0007669"/>
    <property type="project" value="UniProtKB-KW"/>
</dbReference>
<feature type="transmembrane region" description="Helical" evidence="15">
    <location>
        <begin position="340"/>
        <end position="361"/>
    </location>
</feature>
<dbReference type="GO" id="GO:0005524">
    <property type="term" value="F:ATP binding"/>
    <property type="evidence" value="ECO:0007669"/>
    <property type="project" value="UniProtKB-KW"/>
</dbReference>
<organism evidence="17">
    <name type="scientific">Eutreptiella gymnastica</name>
    <dbReference type="NCBI Taxonomy" id="73025"/>
    <lineage>
        <taxon>Eukaryota</taxon>
        <taxon>Discoba</taxon>
        <taxon>Euglenozoa</taxon>
        <taxon>Euglenida</taxon>
        <taxon>Spirocuta</taxon>
        <taxon>Euglenophyceae</taxon>
        <taxon>Eutreptiales</taxon>
        <taxon>Eutreptiaceae</taxon>
        <taxon>Eutreptiella</taxon>
    </lineage>
</organism>
<accession>A0A7S4GLH8</accession>
<evidence type="ECO:0000256" key="15">
    <source>
        <dbReference type="SAM" id="Phobius"/>
    </source>
</evidence>
<evidence type="ECO:0000256" key="7">
    <source>
        <dbReference type="ARBA" id="ARBA00022801"/>
    </source>
</evidence>
<dbReference type="GO" id="GO:0016020">
    <property type="term" value="C:membrane"/>
    <property type="evidence" value="ECO:0007669"/>
    <property type="project" value="UniProtKB-SubCell"/>
</dbReference>
<dbReference type="GO" id="GO:0004176">
    <property type="term" value="F:ATP-dependent peptidase activity"/>
    <property type="evidence" value="ECO:0007669"/>
    <property type="project" value="TreeGrafter"/>
</dbReference>
<proteinExistence type="inferred from homology"/>
<dbReference type="Gene3D" id="1.10.8.60">
    <property type="match status" value="1"/>
</dbReference>
<dbReference type="InterPro" id="IPR003593">
    <property type="entry name" value="AAA+_ATPase"/>
</dbReference>
<evidence type="ECO:0000256" key="9">
    <source>
        <dbReference type="ARBA" id="ARBA00022840"/>
    </source>
</evidence>
<evidence type="ECO:0000256" key="8">
    <source>
        <dbReference type="ARBA" id="ARBA00022833"/>
    </source>
</evidence>
<keyword evidence="13 15" id="KW-0472">Membrane</keyword>
<gene>
    <name evidence="17" type="ORF">EGYM00163_LOCUS51306</name>
</gene>
<name>A0A7S4GLH8_9EUGL</name>
<protein>
    <recommendedName>
        <fullName evidence="16">AAA+ ATPase domain-containing protein</fullName>
    </recommendedName>
</protein>
<keyword evidence="6 14" id="KW-0547">Nucleotide-binding</keyword>
<evidence type="ECO:0000256" key="3">
    <source>
        <dbReference type="ARBA" id="ARBA00022670"/>
    </source>
</evidence>
<evidence type="ECO:0000256" key="1">
    <source>
        <dbReference type="ARBA" id="ARBA00001947"/>
    </source>
</evidence>
<sequence length="642" mass="68144">MSVTAMLMAWDSAPSYSIAEHTSNMDDSLLRMHNARRAHPLMCKCAVLMGLLLAALCLWPATSLQSTMNYFGEVQILPRTWTPIPHVLQTARPLSTLQQQEILHSTHTQQAVNGPSRDALTATAADVPGRPRSPWHRLVTFMSSGLSAALTLIRSPGRALSATGRGLVAMFRGIAAFAKRRPVTFVVLLLEALFCFYVAGTLIYRLALKGLGVSVAQTGLVAGAALSSRPLEVAYSSFLQHVDLGLATDVLLSGGKVQYVVDVAQAKALAAAAGGTTLASAAALPGAKEAANVLSSVVAGSEGTQRVFAYSVAATGGLVENLVSQGVGFRAARPEMWSGIISKLFFVAYFVFLIGLFRRMFTDNGAAKMTGKDATHVTETFDDVAGLTEAKANVVEVVNILRDPAKYQAMGARMPSGLLLVGPPGGGKTLLARCLAGEAGVPFFACSGSDFIEVFAGRGASRVRALFKKAAAVAPCVIFIDELDALGKKRSMRFNTSSEDDQTLNQLLAAMDGFDTSNNGVVVVAATNRYNLLDEALIRPGRFDRVVRVDLPTAEDREAILDVHLRNKNVDTSLEAPGALKRLADLTPNFSGAELAALTNEAAIRAVRRQGTAMSIADMEQAILSYRASRSPAGGLFGDLIR</sequence>
<dbReference type="GO" id="GO:0016887">
    <property type="term" value="F:ATP hydrolysis activity"/>
    <property type="evidence" value="ECO:0007669"/>
    <property type="project" value="InterPro"/>
</dbReference>
<reference evidence="17" key="1">
    <citation type="submission" date="2021-01" db="EMBL/GenBank/DDBJ databases">
        <authorList>
            <person name="Corre E."/>
            <person name="Pelletier E."/>
            <person name="Niang G."/>
            <person name="Scheremetjew M."/>
            <person name="Finn R."/>
            <person name="Kale V."/>
            <person name="Holt S."/>
            <person name="Cochrane G."/>
            <person name="Meng A."/>
            <person name="Brown T."/>
            <person name="Cohen L."/>
        </authorList>
    </citation>
    <scope>NUCLEOTIDE SEQUENCE</scope>
    <source>
        <strain evidence="17">CCMP1594</strain>
    </source>
</reference>
<evidence type="ECO:0000256" key="4">
    <source>
        <dbReference type="ARBA" id="ARBA00022692"/>
    </source>
</evidence>
<keyword evidence="12" id="KW-0482">Metalloprotease</keyword>
<evidence type="ECO:0000256" key="11">
    <source>
        <dbReference type="ARBA" id="ARBA00022989"/>
    </source>
</evidence>
<keyword evidence="3" id="KW-0645">Protease</keyword>
<dbReference type="SMART" id="SM00382">
    <property type="entry name" value="AAA"/>
    <property type="match status" value="1"/>
</dbReference>
<keyword evidence="5" id="KW-0479">Metal-binding</keyword>
<evidence type="ECO:0000256" key="2">
    <source>
        <dbReference type="ARBA" id="ARBA00004141"/>
    </source>
</evidence>
<evidence type="ECO:0000256" key="13">
    <source>
        <dbReference type="ARBA" id="ARBA00023136"/>
    </source>
</evidence>
<keyword evidence="10" id="KW-0809">Transit peptide</keyword>
<dbReference type="Pfam" id="PF00004">
    <property type="entry name" value="AAA"/>
    <property type="match status" value="1"/>
</dbReference>
<comment type="cofactor">
    <cofactor evidence="1">
        <name>Zn(2+)</name>
        <dbReference type="ChEBI" id="CHEBI:29105"/>
    </cofactor>
</comment>
<dbReference type="Gene3D" id="3.40.50.300">
    <property type="entry name" value="P-loop containing nucleotide triphosphate hydrolases"/>
    <property type="match status" value="1"/>
</dbReference>
<feature type="domain" description="AAA+ ATPase" evidence="16">
    <location>
        <begin position="414"/>
        <end position="553"/>
    </location>
</feature>
<evidence type="ECO:0000256" key="6">
    <source>
        <dbReference type="ARBA" id="ARBA00022741"/>
    </source>
</evidence>
<evidence type="ECO:0000259" key="16">
    <source>
        <dbReference type="SMART" id="SM00382"/>
    </source>
</evidence>
<dbReference type="InterPro" id="IPR041569">
    <property type="entry name" value="AAA_lid_3"/>
</dbReference>
<keyword evidence="8" id="KW-0862">Zinc</keyword>
<dbReference type="GO" id="GO:0046872">
    <property type="term" value="F:metal ion binding"/>
    <property type="evidence" value="ECO:0007669"/>
    <property type="project" value="UniProtKB-KW"/>
</dbReference>
<evidence type="ECO:0000256" key="10">
    <source>
        <dbReference type="ARBA" id="ARBA00022946"/>
    </source>
</evidence>
<comment type="similarity">
    <text evidence="14">Belongs to the AAA ATPase family.</text>
</comment>